<sequence length="185" mass="21212">MFNSCVSWLRFMGDEDRVSELGEFPKDDSTLGWAWMPYSWGPNPLEHQWELDFGVVELLIHALPLAKFSQDHVGLKDQLDAWIPDFDEMPICCTFVLQRRLERAQQSAFNREKAGKSAIELVKMDNKVTVKLENAATERSKSVVSAVLVMVVEVPRDGMVMESKRLKCSIGFNGARHREIEYCCR</sequence>
<reference evidence="1 2" key="1">
    <citation type="submission" date="2024-08" db="EMBL/GenBank/DDBJ databases">
        <title>Insights into the chromosomal genome structure of Flemingia macrophylla.</title>
        <authorList>
            <person name="Ding Y."/>
            <person name="Zhao Y."/>
            <person name="Bi W."/>
            <person name="Wu M."/>
            <person name="Zhao G."/>
            <person name="Gong Y."/>
            <person name="Li W."/>
            <person name="Zhang P."/>
        </authorList>
    </citation>
    <scope>NUCLEOTIDE SEQUENCE [LARGE SCALE GENOMIC DNA]</scope>
    <source>
        <strain evidence="1">DYQJB</strain>
        <tissue evidence="1">Leaf</tissue>
    </source>
</reference>
<accession>A0ABD1LG27</accession>
<protein>
    <submittedName>
        <fullName evidence="1">Uncharacterized protein</fullName>
    </submittedName>
</protein>
<evidence type="ECO:0000313" key="2">
    <source>
        <dbReference type="Proteomes" id="UP001603857"/>
    </source>
</evidence>
<dbReference type="AlphaFoldDB" id="A0ABD1LG27"/>
<evidence type="ECO:0000313" key="1">
    <source>
        <dbReference type="EMBL" id="KAL2322498.1"/>
    </source>
</evidence>
<organism evidence="1 2">
    <name type="scientific">Flemingia macrophylla</name>
    <dbReference type="NCBI Taxonomy" id="520843"/>
    <lineage>
        <taxon>Eukaryota</taxon>
        <taxon>Viridiplantae</taxon>
        <taxon>Streptophyta</taxon>
        <taxon>Embryophyta</taxon>
        <taxon>Tracheophyta</taxon>
        <taxon>Spermatophyta</taxon>
        <taxon>Magnoliopsida</taxon>
        <taxon>eudicotyledons</taxon>
        <taxon>Gunneridae</taxon>
        <taxon>Pentapetalae</taxon>
        <taxon>rosids</taxon>
        <taxon>fabids</taxon>
        <taxon>Fabales</taxon>
        <taxon>Fabaceae</taxon>
        <taxon>Papilionoideae</taxon>
        <taxon>50 kb inversion clade</taxon>
        <taxon>NPAAA clade</taxon>
        <taxon>indigoferoid/millettioid clade</taxon>
        <taxon>Phaseoleae</taxon>
        <taxon>Flemingia</taxon>
    </lineage>
</organism>
<gene>
    <name evidence="1" type="ORF">Fmac_026877</name>
</gene>
<name>A0ABD1LG27_9FABA</name>
<comment type="caution">
    <text evidence="1">The sequence shown here is derived from an EMBL/GenBank/DDBJ whole genome shotgun (WGS) entry which is preliminary data.</text>
</comment>
<dbReference type="EMBL" id="JBGMDY010000009">
    <property type="protein sequence ID" value="KAL2322498.1"/>
    <property type="molecule type" value="Genomic_DNA"/>
</dbReference>
<proteinExistence type="predicted"/>
<dbReference type="Proteomes" id="UP001603857">
    <property type="component" value="Unassembled WGS sequence"/>
</dbReference>
<keyword evidence="2" id="KW-1185">Reference proteome</keyword>